<feature type="region of interest" description="Disordered" evidence="6">
    <location>
        <begin position="516"/>
        <end position="539"/>
    </location>
</feature>
<evidence type="ECO:0000313" key="8">
    <source>
        <dbReference type="EMBL" id="OBZ87241.1"/>
    </source>
</evidence>
<evidence type="ECO:0000256" key="3">
    <source>
        <dbReference type="PIRSR" id="PIRSR600407-1"/>
    </source>
</evidence>
<evidence type="ECO:0000256" key="2">
    <source>
        <dbReference type="ARBA" id="ARBA00022801"/>
    </source>
</evidence>
<dbReference type="Gene3D" id="3.30.420.150">
    <property type="entry name" value="Exopolyphosphatase. Domain 2"/>
    <property type="match status" value="1"/>
</dbReference>
<evidence type="ECO:0000256" key="6">
    <source>
        <dbReference type="SAM" id="MobiDB-lite"/>
    </source>
</evidence>
<feature type="region of interest" description="Disordered" evidence="6">
    <location>
        <begin position="813"/>
        <end position="841"/>
    </location>
</feature>
<dbReference type="InParanoid" id="A0A1C7NDT2"/>
<dbReference type="Pfam" id="PF01150">
    <property type="entry name" value="GDA1_CD39"/>
    <property type="match status" value="1"/>
</dbReference>
<keyword evidence="7" id="KW-0812">Transmembrane</keyword>
<gene>
    <name evidence="8" type="primary">YND1</name>
    <name evidence="8" type="ORF">A0J61_04705</name>
</gene>
<comment type="caution">
    <text evidence="8">The sequence shown here is derived from an EMBL/GenBank/DDBJ whole genome shotgun (WGS) entry which is preliminary data.</text>
</comment>
<dbReference type="EMBL" id="LUGH01000236">
    <property type="protein sequence ID" value="OBZ87241.1"/>
    <property type="molecule type" value="Genomic_DNA"/>
</dbReference>
<keyword evidence="7" id="KW-0472">Membrane</keyword>
<evidence type="ECO:0000256" key="1">
    <source>
        <dbReference type="ARBA" id="ARBA00009283"/>
    </source>
</evidence>
<dbReference type="STRING" id="101091.A0A1C7NDT2"/>
<feature type="region of interest" description="Disordered" evidence="6">
    <location>
        <begin position="744"/>
        <end position="776"/>
    </location>
</feature>
<dbReference type="Gene3D" id="3.30.420.40">
    <property type="match status" value="1"/>
</dbReference>
<feature type="compositionally biased region" description="Low complexity" evidence="6">
    <location>
        <begin position="749"/>
        <end position="761"/>
    </location>
</feature>
<dbReference type="GO" id="GO:0017111">
    <property type="term" value="F:ribonucleoside triphosphate phosphatase activity"/>
    <property type="evidence" value="ECO:0007669"/>
    <property type="project" value="TreeGrafter"/>
</dbReference>
<dbReference type="OrthoDB" id="6372431at2759"/>
<dbReference type="PANTHER" id="PTHR11782">
    <property type="entry name" value="ADENOSINE/GUANOSINE DIPHOSPHATASE"/>
    <property type="match status" value="1"/>
</dbReference>
<comment type="similarity">
    <text evidence="1 5">Belongs to the GDA1/CD39 NTPase family.</text>
</comment>
<feature type="binding site" evidence="4">
    <location>
        <begin position="205"/>
        <end position="209"/>
    </location>
    <ligand>
        <name>ATP</name>
        <dbReference type="ChEBI" id="CHEBI:30616"/>
    </ligand>
</feature>
<dbReference type="GO" id="GO:0005524">
    <property type="term" value="F:ATP binding"/>
    <property type="evidence" value="ECO:0007669"/>
    <property type="project" value="UniProtKB-KW"/>
</dbReference>
<dbReference type="GO" id="GO:0045134">
    <property type="term" value="F:UDP phosphatase activity"/>
    <property type="evidence" value="ECO:0007669"/>
    <property type="project" value="TreeGrafter"/>
</dbReference>
<dbReference type="GO" id="GO:0005794">
    <property type="term" value="C:Golgi apparatus"/>
    <property type="evidence" value="ECO:0007669"/>
    <property type="project" value="TreeGrafter"/>
</dbReference>
<evidence type="ECO:0000256" key="7">
    <source>
        <dbReference type="SAM" id="Phobius"/>
    </source>
</evidence>
<feature type="active site" description="Proton acceptor" evidence="3">
    <location>
        <position position="160"/>
    </location>
</feature>
<keyword evidence="9" id="KW-1185">Reference proteome</keyword>
<dbReference type="GO" id="GO:0006256">
    <property type="term" value="P:UDP catabolic process"/>
    <property type="evidence" value="ECO:0007669"/>
    <property type="project" value="TreeGrafter"/>
</dbReference>
<dbReference type="PROSITE" id="PS01238">
    <property type="entry name" value="GDA1_CD39_NTPASE"/>
    <property type="match status" value="1"/>
</dbReference>
<protein>
    <submittedName>
        <fullName evidence="8">Golgi apyrase</fullName>
    </submittedName>
</protein>
<dbReference type="CDD" id="cd24039">
    <property type="entry name" value="ASKHA_NBD_YND1-like"/>
    <property type="match status" value="1"/>
</dbReference>
<dbReference type="FunCoup" id="A0A1C7NDT2">
    <property type="interactions" value="217"/>
</dbReference>
<name>A0A1C7NDT2_9FUNG</name>
<feature type="transmembrane region" description="Helical" evidence="7">
    <location>
        <begin position="549"/>
        <end position="568"/>
    </location>
</feature>
<dbReference type="Proteomes" id="UP000093000">
    <property type="component" value="Unassembled WGS sequence"/>
</dbReference>
<reference evidence="8 9" key="1">
    <citation type="submission" date="2016-03" db="EMBL/GenBank/DDBJ databases">
        <title>Choanephora cucurbitarum.</title>
        <authorList>
            <person name="Min B."/>
            <person name="Park H."/>
            <person name="Park J.-H."/>
            <person name="Shin H.-D."/>
            <person name="Choi I.-G."/>
        </authorList>
    </citation>
    <scope>NUCLEOTIDE SEQUENCE [LARGE SCALE GENOMIC DNA]</scope>
    <source>
        <strain evidence="8 9">KUS-F28377</strain>
    </source>
</reference>
<proteinExistence type="inferred from homology"/>
<dbReference type="InterPro" id="IPR000407">
    <property type="entry name" value="GDA1_CD39_NTPase"/>
</dbReference>
<evidence type="ECO:0000256" key="5">
    <source>
        <dbReference type="RuleBase" id="RU003833"/>
    </source>
</evidence>
<keyword evidence="7" id="KW-1133">Transmembrane helix</keyword>
<accession>A0A1C7NDT2</accession>
<dbReference type="PANTHER" id="PTHR11782:SF121">
    <property type="entry name" value="NUCLEOSIDE-DIPHOSPHATASE MIG-23"/>
    <property type="match status" value="1"/>
</dbReference>
<keyword evidence="2 5" id="KW-0378">Hydrolase</keyword>
<sequence>MSSSRVSPEEWVKNRRYGVIIDAGSSGSRVYVYSWKDHEFAKTLYSADELKGKIPIVERGDQDGLKWTSREEPGISTYGSTPTKVGEHLDMLLNFAQEVVPQEHHSSTPIFLMATAGMRLLPKEQQDALLSSTCNYMREHTSFFVSDCQTHVRIIPGELEGVYGWVAVNYLMGGFDNSIKAYHGKETATDKIERHHTFGFLDMGGASAQIAFEPEHHQRQEHMDDLTRIKLHTLDGRTVDYDVFVTTFLGYGSNEARRRYLEDRVKRLYASGQKNLLDEHHLLHLDDPCLPRNLNITDTSSTSVALSLHGTGDFDQCIQYTVPLLNKDADCPTKPCLFNGVHTPDIDWSVNKFVGISEYWYSSHDILGLGGMYDFIEYEKKATDYCSRDWASTISEHKEVAQHEISRYQMQCFKSAWIVNVLHEGIEIPRIENPSGHANTTEEDQMVLEQTIESVEQKNWNPPFQSIDTINDIQVSWTLGAMLLHVTSRIPLIDHQDGFLGHSTDDEGAHEIADGVSQSPHAADPHRQQNGSNDKTSLLGDVNKKSTHAVLTIALFILICAFMIWYMFKRIQKRHYMKRMNAGPNGGILGVNDSSLNLSSSSSSWNPLIYLSTLSHTVAKSTVAIRHWASRLIRGRNNFRYMHVNTSVNTSTNNLDTMHITSPVDMDILDDSIVAGNESNSVTISITNDRVLGASNKTPSAISKQYWNKKRYSGDSHTNLFQIADVVEGSSVLPYRTSSALGLANRTNSSSSLTARTGSSSPNLATTTLEGGNETLRPRSRMGFVIHEQSDEEEYTVNDGPLLSSDNPAALWLQNNSRLGTPRGSPRGSLDERRRRKEEAD</sequence>
<evidence type="ECO:0000256" key="4">
    <source>
        <dbReference type="PIRSR" id="PIRSR600407-2"/>
    </source>
</evidence>
<dbReference type="AlphaFoldDB" id="A0A1C7NDT2"/>
<keyword evidence="4" id="KW-0067">ATP-binding</keyword>
<keyword evidence="4" id="KW-0547">Nucleotide-binding</keyword>
<dbReference type="GO" id="GO:0046036">
    <property type="term" value="P:CTP metabolic process"/>
    <property type="evidence" value="ECO:0007669"/>
    <property type="project" value="TreeGrafter"/>
</dbReference>
<dbReference type="GO" id="GO:0016020">
    <property type="term" value="C:membrane"/>
    <property type="evidence" value="ECO:0007669"/>
    <property type="project" value="TreeGrafter"/>
</dbReference>
<evidence type="ECO:0000313" key="9">
    <source>
        <dbReference type="Proteomes" id="UP000093000"/>
    </source>
</evidence>
<organism evidence="8 9">
    <name type="scientific">Choanephora cucurbitarum</name>
    <dbReference type="NCBI Taxonomy" id="101091"/>
    <lineage>
        <taxon>Eukaryota</taxon>
        <taxon>Fungi</taxon>
        <taxon>Fungi incertae sedis</taxon>
        <taxon>Mucoromycota</taxon>
        <taxon>Mucoromycotina</taxon>
        <taxon>Mucoromycetes</taxon>
        <taxon>Mucorales</taxon>
        <taxon>Mucorineae</taxon>
        <taxon>Choanephoraceae</taxon>
        <taxon>Choanephoroideae</taxon>
        <taxon>Choanephora</taxon>
    </lineage>
</organism>
<feature type="region of interest" description="Disordered" evidence="6">
    <location>
        <begin position="789"/>
        <end position="808"/>
    </location>
</feature>
<dbReference type="GO" id="GO:0004382">
    <property type="term" value="F:GDP phosphatase activity"/>
    <property type="evidence" value="ECO:0007669"/>
    <property type="project" value="TreeGrafter"/>
</dbReference>
<feature type="compositionally biased region" description="Basic and acidic residues" evidence="6">
    <location>
        <begin position="829"/>
        <end position="841"/>
    </location>
</feature>